<proteinExistence type="predicted"/>
<keyword evidence="1" id="KW-1185">Reference proteome</keyword>
<dbReference type="AlphaFoldDB" id="A0A915EI84"/>
<dbReference type="WBParaSite" id="jg6610">
    <property type="protein sequence ID" value="jg6610"/>
    <property type="gene ID" value="jg6610"/>
</dbReference>
<evidence type="ECO:0000313" key="1">
    <source>
        <dbReference type="Proteomes" id="UP000887574"/>
    </source>
</evidence>
<accession>A0A915EI84</accession>
<evidence type="ECO:0000313" key="2">
    <source>
        <dbReference type="WBParaSite" id="jg6610"/>
    </source>
</evidence>
<name>A0A915EI84_9BILA</name>
<protein>
    <submittedName>
        <fullName evidence="2">Transposase</fullName>
    </submittedName>
</protein>
<organism evidence="1 2">
    <name type="scientific">Ditylenchus dipsaci</name>
    <dbReference type="NCBI Taxonomy" id="166011"/>
    <lineage>
        <taxon>Eukaryota</taxon>
        <taxon>Metazoa</taxon>
        <taxon>Ecdysozoa</taxon>
        <taxon>Nematoda</taxon>
        <taxon>Chromadorea</taxon>
        <taxon>Rhabditida</taxon>
        <taxon>Tylenchina</taxon>
        <taxon>Tylenchomorpha</taxon>
        <taxon>Sphaerularioidea</taxon>
        <taxon>Anguinidae</taxon>
        <taxon>Anguininae</taxon>
        <taxon>Ditylenchus</taxon>
    </lineage>
</organism>
<dbReference type="Proteomes" id="UP000887574">
    <property type="component" value="Unplaced"/>
</dbReference>
<sequence length="131" mass="14560">MDSVENLQREFRRADGTTISLDATTAWKSFFREIPIMYYVANPIKVGGPGTIVEVDETFVSHAKYNRGRDPGAKKSTTKIFGGVERGQGNVLWLISLTLKRNALALHSQLNSSRTTTMSDGLRSYYGLENA</sequence>
<reference evidence="2" key="1">
    <citation type="submission" date="2022-11" db="UniProtKB">
        <authorList>
            <consortium name="WormBaseParasite"/>
        </authorList>
    </citation>
    <scope>IDENTIFICATION</scope>
</reference>